<evidence type="ECO:0000313" key="3">
    <source>
        <dbReference type="Proteomes" id="UP001272052"/>
    </source>
</evidence>
<keyword evidence="3" id="KW-1185">Reference proteome</keyword>
<dbReference type="InterPro" id="IPR019198">
    <property type="entry name" value="Beta_propeller_containing"/>
</dbReference>
<feature type="compositionally biased region" description="Polar residues" evidence="1">
    <location>
        <begin position="66"/>
        <end position="79"/>
    </location>
</feature>
<name>A0ABU3VRA1_9EURY</name>
<dbReference type="PROSITE" id="PS51257">
    <property type="entry name" value="PROKAR_LIPOPROTEIN"/>
    <property type="match status" value="1"/>
</dbReference>
<gene>
    <name evidence="2" type="ORF">MmiAt1_15310</name>
</gene>
<dbReference type="Proteomes" id="UP001272052">
    <property type="component" value="Unassembled WGS sequence"/>
</dbReference>
<dbReference type="RefSeq" id="WP_318786359.1">
    <property type="nucleotide sequence ID" value="NZ_JAWDKC010000025.1"/>
</dbReference>
<dbReference type="SUPFAM" id="SSF50998">
    <property type="entry name" value="Quinoprotein alcohol dehydrogenase-like"/>
    <property type="match status" value="1"/>
</dbReference>
<evidence type="ECO:0000256" key="1">
    <source>
        <dbReference type="SAM" id="MobiDB-lite"/>
    </source>
</evidence>
<dbReference type="InterPro" id="IPR011047">
    <property type="entry name" value="Quinoprotein_ADH-like_sf"/>
</dbReference>
<organism evidence="2 3">
    <name type="scientific">Methanimicrococcus hacksteinii</name>
    <dbReference type="NCBI Taxonomy" id="3028293"/>
    <lineage>
        <taxon>Archaea</taxon>
        <taxon>Methanobacteriati</taxon>
        <taxon>Methanobacteriota</taxon>
        <taxon>Stenosarchaea group</taxon>
        <taxon>Methanomicrobia</taxon>
        <taxon>Methanosarcinales</taxon>
        <taxon>Methanosarcinaceae</taxon>
        <taxon>Methanimicrococcus</taxon>
    </lineage>
</organism>
<reference evidence="2 3" key="1">
    <citation type="submission" date="2023-06" db="EMBL/GenBank/DDBJ databases">
        <title>Genome sequence of Methanimicrococcus sp. At1.</title>
        <authorList>
            <person name="Protasov E."/>
            <person name="Platt K."/>
            <person name="Poehlein A."/>
            <person name="Daniel R."/>
            <person name="Brune A."/>
        </authorList>
    </citation>
    <scope>NUCLEOTIDE SEQUENCE [LARGE SCALE GENOMIC DNA]</scope>
    <source>
        <strain evidence="2 3">At1</strain>
    </source>
</reference>
<feature type="region of interest" description="Disordered" evidence="1">
    <location>
        <begin position="52"/>
        <end position="101"/>
    </location>
</feature>
<accession>A0ABU3VRA1</accession>
<sequence>MKKMHTLLVLCLVAAAAVFAAGCLSTDSGSKDLDNVGMTSFKSEKELQTYLENGGLSGSSGSSTSVRNTVSADYSSKSPAPTPAEPMAESSADNGISVSGGGSDDYSQTNVQIAGVDEADIVKTDGKIIFYTPSLYYPTNVTLHNDSKYPYYSYDTYQMTLVINALPAATASIISNITETGGSLYLAGDLLITISTAYDNKKIIAYDISDPASPKKSWEQEYEGYYVDSRLIDDQLYFVSSEYGFGVFPLVCMGREIAYSDCYYPYGPDIIRPNADITYYITKLDTKSGDVEKTVALIGSYSTLMFVSGDNLYLTNYYYPDTQLMYLDFVESNGSAYLPSDTMKYIKKVMGYDLSTRIKYMAVSEAVGNYTTGLTDDENTKFYESFYKDYNAYSSALIIEAEKTTVTKINLETFDVVSGAVPGRINDKFAMDENSGYLRVVSTVGDDYRTEESTLRSMVSVLNMDMEVVGTLDNVAKGEYVQTTRYIGNTLYLMTYTDEDPFLLIDLSNPESPAVLGEMKLQGTYSYLHPISDTLLVGFGYSGDWRDWRTKLSLYDVSDPENPVELDVFYFNQDEYVSVYDYHGFTWNAAKNLMIVPGSESAYIFEIKDGKITLMKEDVHKDSYVVRSVYIGDFLYTFSSKEIHVYNMTNWQRVNTIAIEQPVYPDYGTIYPTHDDPIYPTHAEPVYA</sequence>
<protein>
    <recommendedName>
        <fullName evidence="4">Beta propeller domain protein</fullName>
    </recommendedName>
</protein>
<evidence type="ECO:0000313" key="2">
    <source>
        <dbReference type="EMBL" id="MDV0445928.1"/>
    </source>
</evidence>
<dbReference type="Pfam" id="PF09826">
    <property type="entry name" value="Beta_propel"/>
    <property type="match status" value="1"/>
</dbReference>
<dbReference type="EMBL" id="JAWDKC010000025">
    <property type="protein sequence ID" value="MDV0445928.1"/>
    <property type="molecule type" value="Genomic_DNA"/>
</dbReference>
<comment type="caution">
    <text evidence="2">The sequence shown here is derived from an EMBL/GenBank/DDBJ whole genome shotgun (WGS) entry which is preliminary data.</text>
</comment>
<evidence type="ECO:0008006" key="4">
    <source>
        <dbReference type="Google" id="ProtNLM"/>
    </source>
</evidence>
<proteinExistence type="predicted"/>